<dbReference type="eggNOG" id="COG0656">
    <property type="taxonomic scope" value="Bacteria"/>
</dbReference>
<keyword evidence="2" id="KW-1133">Transmembrane helix</keyword>
<keyword evidence="5" id="KW-1185">Reference proteome</keyword>
<feature type="compositionally biased region" description="Basic and acidic residues" evidence="1">
    <location>
        <begin position="247"/>
        <end position="265"/>
    </location>
</feature>
<feature type="region of interest" description="Disordered" evidence="1">
    <location>
        <begin position="1"/>
        <end position="41"/>
    </location>
</feature>
<dbReference type="STRING" id="329726.AM1_2540"/>
<dbReference type="EMBL" id="CP000828">
    <property type="protein sequence ID" value="ABW27548.1"/>
    <property type="molecule type" value="Genomic_DNA"/>
</dbReference>
<feature type="region of interest" description="Disordered" evidence="1">
    <location>
        <begin position="236"/>
        <end position="265"/>
    </location>
</feature>
<reference evidence="4 5" key="1">
    <citation type="journal article" date="2008" name="Proc. Natl. Acad. Sci. U.S.A.">
        <title>Niche adaptation and genome expansion in the chlorophyll d-producing cyanobacterium Acaryochloris marina.</title>
        <authorList>
            <person name="Swingley W.D."/>
            <person name="Chen M."/>
            <person name="Cheung P.C."/>
            <person name="Conrad A.L."/>
            <person name="Dejesa L.C."/>
            <person name="Hao J."/>
            <person name="Honchak B.M."/>
            <person name="Karbach L.E."/>
            <person name="Kurdoglu A."/>
            <person name="Lahiri S."/>
            <person name="Mastrian S.D."/>
            <person name="Miyashita H."/>
            <person name="Page L."/>
            <person name="Ramakrishna P."/>
            <person name="Satoh S."/>
            <person name="Sattley W.M."/>
            <person name="Shimada Y."/>
            <person name="Taylor H.L."/>
            <person name="Tomo T."/>
            <person name="Tsuchiya T."/>
            <person name="Wang Z.T."/>
            <person name="Raymond J."/>
            <person name="Mimuro M."/>
            <person name="Blankenship R.E."/>
            <person name="Touchman J.W."/>
        </authorList>
    </citation>
    <scope>NUCLEOTIDE SEQUENCE [LARGE SCALE GENOMIC DNA]</scope>
    <source>
        <strain evidence="5">MBIC 11017</strain>
    </source>
</reference>
<dbReference type="AlphaFoldDB" id="B0C5H2"/>
<evidence type="ECO:0000313" key="5">
    <source>
        <dbReference type="Proteomes" id="UP000000268"/>
    </source>
</evidence>
<keyword evidence="2" id="KW-0812">Transmembrane</keyword>
<dbReference type="KEGG" id="amr:AM1_2540"/>
<feature type="compositionally biased region" description="Polar residues" evidence="1">
    <location>
        <begin position="15"/>
        <end position="30"/>
    </location>
</feature>
<gene>
    <name evidence="4" type="ordered locus">AM1_2540</name>
</gene>
<dbReference type="RefSeq" id="WP_012163007.1">
    <property type="nucleotide sequence ID" value="NC_009925.1"/>
</dbReference>
<feature type="transmembrane region" description="Helical" evidence="2">
    <location>
        <begin position="571"/>
        <end position="591"/>
    </location>
</feature>
<proteinExistence type="predicted"/>
<protein>
    <recommendedName>
        <fullName evidence="3">eCIS core domain-containing protein</fullName>
    </recommendedName>
</protein>
<evidence type="ECO:0000313" key="4">
    <source>
        <dbReference type="EMBL" id="ABW27548.1"/>
    </source>
</evidence>
<feature type="compositionally biased region" description="Polar residues" evidence="1">
    <location>
        <begin position="236"/>
        <end position="246"/>
    </location>
</feature>
<evidence type="ECO:0000256" key="1">
    <source>
        <dbReference type="SAM" id="MobiDB-lite"/>
    </source>
</evidence>
<accession>B0C5H2</accession>
<feature type="region of interest" description="Disordered" evidence="1">
    <location>
        <begin position="803"/>
        <end position="823"/>
    </location>
</feature>
<feature type="region of interest" description="Disordered" evidence="1">
    <location>
        <begin position="691"/>
        <end position="712"/>
    </location>
</feature>
<feature type="transmembrane region" description="Helical" evidence="2">
    <location>
        <begin position="597"/>
        <end position="616"/>
    </location>
</feature>
<organism evidence="4 5">
    <name type="scientific">Acaryochloris marina (strain MBIC 11017)</name>
    <dbReference type="NCBI Taxonomy" id="329726"/>
    <lineage>
        <taxon>Bacteria</taxon>
        <taxon>Bacillati</taxon>
        <taxon>Cyanobacteriota</taxon>
        <taxon>Cyanophyceae</taxon>
        <taxon>Acaryochloridales</taxon>
        <taxon>Acaryochloridaceae</taxon>
        <taxon>Acaryochloris</taxon>
    </lineage>
</organism>
<dbReference type="Pfam" id="PF13699">
    <property type="entry name" value="eCIS_core"/>
    <property type="match status" value="1"/>
</dbReference>
<evidence type="ECO:0000259" key="3">
    <source>
        <dbReference type="Pfam" id="PF13699"/>
    </source>
</evidence>
<dbReference type="HOGENOM" id="CLU_334539_0_0_3"/>
<sequence length="853" mass="94761">MLRTHASPLEKKPSQIVTRSKVANLTQSTAPVPPTVQAKSNEEGLAEWAAQLQKWDRLGTPWMDKAPNLSGELVQPWIQQKVTLSPPRDIHQQEVDRGAKKAVQPIHSPVCNNSSNALSGEPVQQKPIDTNITQRFSPVEGGEISADLEASIQQARSSGRPLDTNIRRSMEQSFGADFSNVRVHTDSQADRFNRDLHSRAFTTKEDLFFKQGEYQPGNTDGQTLLAHELTHVLQQKGTSLQTGNSIQRDDEKPNKLSEKEKYNEKQNKKINEYRNKKGELHSKNFSSKLKGGFLGDMESKMVGIVKDVQDKEGSIQQADNYIHGDAAVNAFLLQKLLESKEKKDQQIVDTFAKQVLTKKYRKSLLFNDKLDSSFVLSNKNKSLETARVSKKRVEDTAGDRVIIEMYYNQIEKLRKGKHTQKDKEKAADIYKFTKNRQFDITKRAEAQKEERNKLEDEGRISTAVVRALQATQHAVYGTVLKVLTLGFVTTKKNRDKRGWVSDKDFTLDLETGTSVEEELNSKKRNFDFQSPVEKIREIVNEYKAKVADRKGLGKAKLFSTLSLGCEVLKRFLGLVQGVFTSAALWAAGLSLIPGAQILAVMAAFCSTVSYYLGLIMTSISSLRTMLDGLVQLLNKNPLLFAQLSGETLKSGLNTVTESLAYGTGTLANFGREQITGQNRFDTEGIYDPKSTFNNHKDLNTSQGPDTFSSKGLGDKSVVGSTVGVGSGIMGINAGGTAGIQSTDDNDMTYTQTVNKNRRIGKKSKMTSNTSNKELQSILEAYETTKEKAQKTGSEFTKAVVKLSSEKPPKSNVKKNTEIPKDDSENLKRLPLISKLKNEVLGDFKDGIEELGKA</sequence>
<dbReference type="InterPro" id="IPR025295">
    <property type="entry name" value="eCIS_core_dom"/>
</dbReference>
<feature type="compositionally biased region" description="Polar residues" evidence="1">
    <location>
        <begin position="699"/>
        <end position="709"/>
    </location>
</feature>
<name>B0C5H2_ACAM1</name>
<feature type="domain" description="eCIS core" evidence="3">
    <location>
        <begin position="161"/>
        <end position="238"/>
    </location>
</feature>
<keyword evidence="2" id="KW-0472">Membrane</keyword>
<evidence type="ECO:0000256" key="2">
    <source>
        <dbReference type="SAM" id="Phobius"/>
    </source>
</evidence>
<dbReference type="Proteomes" id="UP000000268">
    <property type="component" value="Chromosome"/>
</dbReference>